<evidence type="ECO:0000313" key="2">
    <source>
        <dbReference type="EMBL" id="RSZ66103.1"/>
    </source>
</evidence>
<dbReference type="PANTHER" id="PTHR37292:SF2">
    <property type="entry name" value="DUF262 DOMAIN-CONTAINING PROTEIN"/>
    <property type="match status" value="1"/>
</dbReference>
<dbReference type="InterPro" id="IPR004919">
    <property type="entry name" value="GmrSD_N"/>
</dbReference>
<accession>A0A430I2I4</accession>
<proteinExistence type="predicted"/>
<evidence type="ECO:0000259" key="1">
    <source>
        <dbReference type="Pfam" id="PF03235"/>
    </source>
</evidence>
<organism evidence="2 3">
    <name type="scientific">Corynebacterium hylobatis</name>
    <dbReference type="NCBI Taxonomy" id="1859290"/>
    <lineage>
        <taxon>Bacteria</taxon>
        <taxon>Bacillati</taxon>
        <taxon>Actinomycetota</taxon>
        <taxon>Actinomycetes</taxon>
        <taxon>Mycobacteriales</taxon>
        <taxon>Corynebacteriaceae</taxon>
        <taxon>Corynebacterium</taxon>
    </lineage>
</organism>
<reference evidence="2 3" key="1">
    <citation type="submission" date="2018-12" db="EMBL/GenBank/DDBJ databases">
        <title>YIM 101343 draft genome.</title>
        <authorList>
            <person name="Chen X."/>
        </authorList>
    </citation>
    <scope>NUCLEOTIDE SEQUENCE [LARGE SCALE GENOMIC DNA]</scope>
    <source>
        <strain evidence="2 3">YIM 101343</strain>
    </source>
</reference>
<evidence type="ECO:0000313" key="3">
    <source>
        <dbReference type="Proteomes" id="UP000274907"/>
    </source>
</evidence>
<dbReference type="EMBL" id="RXHJ01000001">
    <property type="protein sequence ID" value="RSZ66103.1"/>
    <property type="molecule type" value="Genomic_DNA"/>
</dbReference>
<keyword evidence="3" id="KW-1185">Reference proteome</keyword>
<sequence length="602" mass="67169">MGFTTPSYDLPDLFSRIDRGELQLPDFQRAYAWDVDRIRSLIVTVLRGYPVGSLLSLDTRNAPMRFRPRPISGAPAATSAPGLLLLDGQQRLTTLYHCLRGDGSVDTVDFRSKRICRTFYVEVSRAVEAQVMPDDAVFSVDEDGQVRSHFGPDIPGGITSREAAVAHGCIPVSSLLWEAGTDLLFDVAARDAGSREGVKRFYDRIVKPLAAYDIPMIRLARETAQTGIGSIFAQANSAGLQMDVFELLTAVFATQDPEFSMAEDWEETRRVLRRYPALDRIGRTDFLTAVSLLVTSRQGHAAGHREDILDLTLEDYLAARAELRITLRETAEFLAQRCMLTIEQVPYTAQLIPLAVIFARLAETPRALASARAWDRLNQWFWCGILGELYGSAAVINRSARDVEQVTAWICDAGAEVPKTISDASFSESRFFSVQENSGVYQGIYALLMGRGARDWRSAQPFDRWTFPDLHPGFHRVFPAEWCRDNGIEDVVADSVLNRTPMGKRTEVVIDGYSPTQYLSRVQTKSLLDDADFDTVLATHELNPDLLHQSDFHGFLRDRRARFLGMVEYAMGKPVVRDVDDLDYSGGDEGPNAFSGWAGVRS</sequence>
<dbReference type="AlphaFoldDB" id="A0A430I2I4"/>
<name>A0A430I2I4_9CORY</name>
<dbReference type="Proteomes" id="UP000274907">
    <property type="component" value="Unassembled WGS sequence"/>
</dbReference>
<dbReference type="OrthoDB" id="9787127at2"/>
<protein>
    <submittedName>
        <fullName evidence="2">DUF262 domain-containing protein</fullName>
    </submittedName>
</protein>
<dbReference type="RefSeq" id="WP_126119392.1">
    <property type="nucleotide sequence ID" value="NZ_RXHJ01000001.1"/>
</dbReference>
<dbReference type="Pfam" id="PF03235">
    <property type="entry name" value="GmrSD_N"/>
    <property type="match status" value="1"/>
</dbReference>
<dbReference type="PANTHER" id="PTHR37292">
    <property type="entry name" value="VNG6097C"/>
    <property type="match status" value="1"/>
</dbReference>
<gene>
    <name evidence="2" type="ORF">EAH68_00685</name>
</gene>
<feature type="domain" description="GmrSD restriction endonucleases N-terminal" evidence="1">
    <location>
        <begin position="12"/>
        <end position="252"/>
    </location>
</feature>
<comment type="caution">
    <text evidence="2">The sequence shown here is derived from an EMBL/GenBank/DDBJ whole genome shotgun (WGS) entry which is preliminary data.</text>
</comment>